<protein>
    <submittedName>
        <fullName evidence="2">Uncharacterized protein</fullName>
    </submittedName>
</protein>
<name>A0A5B0PRY5_PUCGR</name>
<reference evidence="2 3" key="1">
    <citation type="submission" date="2019-05" db="EMBL/GenBank/DDBJ databases">
        <title>Emergence of the Ug99 lineage of the wheat stem rust pathogen through somatic hybridization.</title>
        <authorList>
            <person name="Li F."/>
            <person name="Upadhyaya N.M."/>
            <person name="Sperschneider J."/>
            <person name="Matny O."/>
            <person name="Nguyen-Phuc H."/>
            <person name="Mago R."/>
            <person name="Raley C."/>
            <person name="Miller M.E."/>
            <person name="Silverstein K.A.T."/>
            <person name="Henningsen E."/>
            <person name="Hirsch C.D."/>
            <person name="Visser B."/>
            <person name="Pretorius Z.A."/>
            <person name="Steffenson B.J."/>
            <person name="Schwessinger B."/>
            <person name="Dodds P.N."/>
            <person name="Figueroa M."/>
        </authorList>
    </citation>
    <scope>NUCLEOTIDE SEQUENCE [LARGE SCALE GENOMIC DNA]</scope>
    <source>
        <strain evidence="2 3">Ug99</strain>
    </source>
</reference>
<evidence type="ECO:0000313" key="3">
    <source>
        <dbReference type="Proteomes" id="UP000325313"/>
    </source>
</evidence>
<dbReference type="Proteomes" id="UP000325313">
    <property type="component" value="Unassembled WGS sequence"/>
</dbReference>
<dbReference type="AlphaFoldDB" id="A0A5B0PRY5"/>
<feature type="region of interest" description="Disordered" evidence="1">
    <location>
        <begin position="1"/>
        <end position="62"/>
    </location>
</feature>
<gene>
    <name evidence="2" type="ORF">PGTUg99_000023</name>
</gene>
<sequence>MQRVPSADHPLSRVDGNAILGSRPLSFTQTSSAPSTGRSFLAPDGGGSHPKNRMFNGYSMVT</sequence>
<feature type="compositionally biased region" description="Polar residues" evidence="1">
    <location>
        <begin position="25"/>
        <end position="38"/>
    </location>
</feature>
<evidence type="ECO:0000256" key="1">
    <source>
        <dbReference type="SAM" id="MobiDB-lite"/>
    </source>
</evidence>
<evidence type="ECO:0000313" key="2">
    <source>
        <dbReference type="EMBL" id="KAA1103676.1"/>
    </source>
</evidence>
<dbReference type="EMBL" id="VDEP01000319">
    <property type="protein sequence ID" value="KAA1103676.1"/>
    <property type="molecule type" value="Genomic_DNA"/>
</dbReference>
<comment type="caution">
    <text evidence="2">The sequence shown here is derived from an EMBL/GenBank/DDBJ whole genome shotgun (WGS) entry which is preliminary data.</text>
</comment>
<proteinExistence type="predicted"/>
<accession>A0A5B0PRY5</accession>
<organism evidence="2 3">
    <name type="scientific">Puccinia graminis f. sp. tritici</name>
    <dbReference type="NCBI Taxonomy" id="56615"/>
    <lineage>
        <taxon>Eukaryota</taxon>
        <taxon>Fungi</taxon>
        <taxon>Dikarya</taxon>
        <taxon>Basidiomycota</taxon>
        <taxon>Pucciniomycotina</taxon>
        <taxon>Pucciniomycetes</taxon>
        <taxon>Pucciniales</taxon>
        <taxon>Pucciniaceae</taxon>
        <taxon>Puccinia</taxon>
    </lineage>
</organism>